<sequence length="270" mass="28849">MTRSIMDENPDDAALDGAPAPAADAARTASRRARAAAAFPFAFKQTLPLMAGFAFCGLSYGVYATSIGLPAWAAPLMAVSIFAGSAEFVVADMLAASFAPLAVFLVVLMINARHLFYGISMLEKYRGAGRLRAFLRYGLIDETFALCQPLEVPRGVDRFWTYAWITGLNLVYWAGFAAVGSYVASGLPVDLTGIDFIMKALFIVIFLDCWMAEDDHRASLVGLGVALACLVAFGSEGFLVPALVSIVALLLLLRTQLEGAGANAQEEEAR</sequence>
<keyword evidence="10" id="KW-1185">Reference proteome</keyword>
<feature type="transmembrane region" description="Helical" evidence="8">
    <location>
        <begin position="196"/>
        <end position="213"/>
    </location>
</feature>
<keyword evidence="5 8" id="KW-0812">Transmembrane</keyword>
<feature type="transmembrane region" description="Helical" evidence="8">
    <location>
        <begin position="98"/>
        <end position="116"/>
    </location>
</feature>
<feature type="transmembrane region" description="Helical" evidence="8">
    <location>
        <begin position="41"/>
        <end position="63"/>
    </location>
</feature>
<dbReference type="Pfam" id="PF03591">
    <property type="entry name" value="AzlC"/>
    <property type="match status" value="1"/>
</dbReference>
<dbReference type="PANTHER" id="PTHR34979">
    <property type="entry name" value="INNER MEMBRANE PROTEIN YGAZ"/>
    <property type="match status" value="1"/>
</dbReference>
<reference evidence="10" key="1">
    <citation type="submission" date="2019-08" db="EMBL/GenBank/DDBJ databases">
        <title>Arthrobacter sp. nov., isolated from plateau pika and Tibetan wild ass.</title>
        <authorList>
            <person name="Ge Y."/>
        </authorList>
    </citation>
    <scope>NUCLEOTIDE SEQUENCE [LARGE SCALE GENOMIC DNA]</scope>
    <source>
        <strain evidence="10">HF-4214</strain>
    </source>
</reference>
<dbReference type="InterPro" id="IPR011606">
    <property type="entry name" value="Brnchd-chn_aa_trnsp_permease"/>
</dbReference>
<evidence type="ECO:0000313" key="9">
    <source>
        <dbReference type="EMBL" id="MRX81262.1"/>
    </source>
</evidence>
<dbReference type="Proteomes" id="UP000438093">
    <property type="component" value="Unassembled WGS sequence"/>
</dbReference>
<feature type="transmembrane region" description="Helical" evidence="8">
    <location>
        <begin position="225"/>
        <end position="253"/>
    </location>
</feature>
<evidence type="ECO:0000256" key="7">
    <source>
        <dbReference type="ARBA" id="ARBA00023136"/>
    </source>
</evidence>
<evidence type="ECO:0000256" key="4">
    <source>
        <dbReference type="ARBA" id="ARBA00022475"/>
    </source>
</evidence>
<evidence type="ECO:0000256" key="1">
    <source>
        <dbReference type="ARBA" id="ARBA00004651"/>
    </source>
</evidence>
<evidence type="ECO:0000256" key="6">
    <source>
        <dbReference type="ARBA" id="ARBA00022989"/>
    </source>
</evidence>
<keyword evidence="3" id="KW-0813">Transport</keyword>
<keyword evidence="6 8" id="KW-1133">Transmembrane helix</keyword>
<comment type="subcellular location">
    <subcellularLocation>
        <location evidence="1">Cell membrane</location>
        <topology evidence="1">Multi-pass membrane protein</topology>
    </subcellularLocation>
</comment>
<gene>
    <name evidence="9" type="ORF">GJG86_01950</name>
</gene>
<dbReference type="GO" id="GO:0005886">
    <property type="term" value="C:plasma membrane"/>
    <property type="evidence" value="ECO:0007669"/>
    <property type="project" value="UniProtKB-SubCell"/>
</dbReference>
<keyword evidence="7 8" id="KW-0472">Membrane</keyword>
<feature type="transmembrane region" description="Helical" evidence="8">
    <location>
        <begin position="159"/>
        <end position="184"/>
    </location>
</feature>
<organism evidence="9 10">
    <name type="scientific">Eggerthella guodeyinii</name>
    <dbReference type="NCBI Taxonomy" id="2690837"/>
    <lineage>
        <taxon>Bacteria</taxon>
        <taxon>Bacillati</taxon>
        <taxon>Actinomycetota</taxon>
        <taxon>Coriobacteriia</taxon>
        <taxon>Eggerthellales</taxon>
        <taxon>Eggerthellaceae</taxon>
        <taxon>Eggerthella</taxon>
    </lineage>
</organism>
<proteinExistence type="inferred from homology"/>
<evidence type="ECO:0000256" key="5">
    <source>
        <dbReference type="ARBA" id="ARBA00022692"/>
    </source>
</evidence>
<comment type="similarity">
    <text evidence="2">Belongs to the AzlC family.</text>
</comment>
<protein>
    <recommendedName>
        <fullName evidence="11">Branched-chain amino acid ABC transporter permease</fullName>
    </recommendedName>
</protein>
<comment type="caution">
    <text evidence="9">The sequence shown here is derived from an EMBL/GenBank/DDBJ whole genome shotgun (WGS) entry which is preliminary data.</text>
</comment>
<evidence type="ECO:0008006" key="11">
    <source>
        <dbReference type="Google" id="ProtNLM"/>
    </source>
</evidence>
<evidence type="ECO:0000256" key="2">
    <source>
        <dbReference type="ARBA" id="ARBA00010735"/>
    </source>
</evidence>
<evidence type="ECO:0000313" key="10">
    <source>
        <dbReference type="Proteomes" id="UP000438093"/>
    </source>
</evidence>
<keyword evidence="4" id="KW-1003">Cell membrane</keyword>
<dbReference type="EMBL" id="VTFY01000001">
    <property type="protein sequence ID" value="MRX81262.1"/>
    <property type="molecule type" value="Genomic_DNA"/>
</dbReference>
<accession>A0A6N7RJP8</accession>
<dbReference type="AlphaFoldDB" id="A0A6N7RJP8"/>
<name>A0A6N7RJP8_9ACTN</name>
<evidence type="ECO:0000256" key="3">
    <source>
        <dbReference type="ARBA" id="ARBA00022448"/>
    </source>
</evidence>
<dbReference type="GO" id="GO:1903785">
    <property type="term" value="P:L-valine transmembrane transport"/>
    <property type="evidence" value="ECO:0007669"/>
    <property type="project" value="TreeGrafter"/>
</dbReference>
<dbReference type="PANTHER" id="PTHR34979:SF1">
    <property type="entry name" value="INNER MEMBRANE PROTEIN YGAZ"/>
    <property type="match status" value="1"/>
</dbReference>
<evidence type="ECO:0000256" key="8">
    <source>
        <dbReference type="SAM" id="Phobius"/>
    </source>
</evidence>